<name>A0A1I4V2D4_9GAMM</name>
<accession>A0A1I4V2D4</accession>
<gene>
    <name evidence="1" type="ORF">SAMN05216516_101493</name>
</gene>
<evidence type="ECO:0000313" key="1">
    <source>
        <dbReference type="EMBL" id="SFM95140.1"/>
    </source>
</evidence>
<reference evidence="2" key="1">
    <citation type="submission" date="2016-10" db="EMBL/GenBank/DDBJ databases">
        <authorList>
            <person name="Varghese N."/>
            <person name="Submissions S."/>
        </authorList>
    </citation>
    <scope>NUCLEOTIDE SEQUENCE [LARGE SCALE GENOMIC DNA]</scope>
    <source>
        <strain evidence="2">N6PO6</strain>
    </source>
</reference>
<organism evidence="1 2">
    <name type="scientific">Izhakiella capsodis</name>
    <dbReference type="NCBI Taxonomy" id="1367852"/>
    <lineage>
        <taxon>Bacteria</taxon>
        <taxon>Pseudomonadati</taxon>
        <taxon>Pseudomonadota</taxon>
        <taxon>Gammaproteobacteria</taxon>
        <taxon>Enterobacterales</taxon>
        <taxon>Erwiniaceae</taxon>
        <taxon>Izhakiella</taxon>
    </lineage>
</organism>
<dbReference type="Proteomes" id="UP000242222">
    <property type="component" value="Unassembled WGS sequence"/>
</dbReference>
<keyword evidence="2" id="KW-1185">Reference proteome</keyword>
<dbReference type="STRING" id="1367852.SAMN05216516_101493"/>
<dbReference type="AlphaFoldDB" id="A0A1I4V2D4"/>
<proteinExistence type="predicted"/>
<protein>
    <submittedName>
        <fullName evidence="1">Uncharacterized protein</fullName>
    </submittedName>
</protein>
<dbReference type="EMBL" id="FOVC01000001">
    <property type="protein sequence ID" value="SFM95140.1"/>
    <property type="molecule type" value="Genomic_DNA"/>
</dbReference>
<evidence type="ECO:0000313" key="2">
    <source>
        <dbReference type="Proteomes" id="UP000242222"/>
    </source>
</evidence>
<sequence length="67" mass="7478">MLIVCLKNAGVKGPKITMSMSHVAARAGRTFFVVDLMLAISLLRNEETNFNKPPGRTRDLYPQLCQN</sequence>